<comment type="caution">
    <text evidence="3">The sequence shown here is derived from an EMBL/GenBank/DDBJ whole genome shotgun (WGS) entry which is preliminary data.</text>
</comment>
<dbReference type="GO" id="GO:0006508">
    <property type="term" value="P:proteolysis"/>
    <property type="evidence" value="ECO:0007669"/>
    <property type="project" value="InterPro"/>
</dbReference>
<dbReference type="InterPro" id="IPR036034">
    <property type="entry name" value="PDZ_sf"/>
</dbReference>
<gene>
    <name evidence="3" type="ORF">JL102_03980</name>
</gene>
<dbReference type="InterPro" id="IPR041613">
    <property type="entry name" value="Pept_S41_N"/>
</dbReference>
<proteinExistence type="predicted"/>
<protein>
    <submittedName>
        <fullName evidence="3">PDZ domain-containing protein</fullName>
    </submittedName>
</protein>
<dbReference type="PROSITE" id="PS51257">
    <property type="entry name" value="PROKAR_LIPOPROTEIN"/>
    <property type="match status" value="1"/>
</dbReference>
<name>A0A937F6M0_9BACT</name>
<dbReference type="PANTHER" id="PTHR32060:SF30">
    <property type="entry name" value="CARBOXY-TERMINAL PROCESSING PROTEASE CTPA"/>
    <property type="match status" value="1"/>
</dbReference>
<sequence length="467" mass="52430">MKHNILHSPLLIILICIAFSVTSCNDDDSSNNQNKEINSWIYNTMDQIYLWTSSMPSQNNVEIQADPSDFFKSLLYNGDRFSVIHPNYQELLNQLNGVTYEAGFEFQLSRLSPGSNEVLMLILYVKPDSPAEDAGLKRGDIITKVNNTAITIDNYETIVPQVYSNFSASYSRYNRASELYETKGTVNLAVKVIEENPNYLDTVYTINNSKIGYYVYNFFAEGVNDKYDNQMDDIIASFQSEGINELVLDLRYNGGGSVNSAINMGSLIGTDVNSEKIFFRSMYNDLFQSYYKSDPELSKRLKTNFIDKANNVGKQINHLYIIVTGHTASASELIINGLDPYMDITIIGETTVGKNVASTSIQDEENPNNNYGLLPIIARLENSEGYSDFEDGFTPLGDNYIKEFDSPIRDLGDTHEVLLSRAIELITGSNPNGRISQPLKKLSFEKLPSSSIDRRPSTNRAILSIPE</sequence>
<dbReference type="InterPro" id="IPR005151">
    <property type="entry name" value="Tail-specific_protease"/>
</dbReference>
<dbReference type="PANTHER" id="PTHR32060">
    <property type="entry name" value="TAIL-SPECIFIC PROTEASE"/>
    <property type="match status" value="1"/>
</dbReference>
<dbReference type="GO" id="GO:0004175">
    <property type="term" value="F:endopeptidase activity"/>
    <property type="evidence" value="ECO:0007669"/>
    <property type="project" value="TreeGrafter"/>
</dbReference>
<evidence type="ECO:0000313" key="3">
    <source>
        <dbReference type="EMBL" id="MBL3655275.1"/>
    </source>
</evidence>
<dbReference type="AlphaFoldDB" id="A0A937F6M0"/>
<keyword evidence="4" id="KW-1185">Reference proteome</keyword>
<dbReference type="Gene3D" id="3.90.226.10">
    <property type="entry name" value="2-enoyl-CoA Hydratase, Chain A, domain 1"/>
    <property type="match status" value="1"/>
</dbReference>
<feature type="domain" description="PDZ" evidence="2">
    <location>
        <begin position="88"/>
        <end position="154"/>
    </location>
</feature>
<accession>A0A937F6M0</accession>
<keyword evidence="1" id="KW-0732">Signal</keyword>
<dbReference type="SUPFAM" id="SSF50156">
    <property type="entry name" value="PDZ domain-like"/>
    <property type="match status" value="1"/>
</dbReference>
<dbReference type="InterPro" id="IPR041489">
    <property type="entry name" value="PDZ_6"/>
</dbReference>
<dbReference type="CDD" id="cd07561">
    <property type="entry name" value="Peptidase_S41_CPP_like"/>
    <property type="match status" value="1"/>
</dbReference>
<dbReference type="Pfam" id="PF18294">
    <property type="entry name" value="Pept_S41_N"/>
    <property type="match status" value="1"/>
</dbReference>
<dbReference type="Gene3D" id="2.30.42.10">
    <property type="match status" value="1"/>
</dbReference>
<dbReference type="RefSeq" id="WP_202242836.1">
    <property type="nucleotide sequence ID" value="NZ_JAESIY010000002.1"/>
</dbReference>
<dbReference type="InterPro" id="IPR001478">
    <property type="entry name" value="PDZ"/>
</dbReference>
<reference evidence="3" key="1">
    <citation type="submission" date="2021-01" db="EMBL/GenBank/DDBJ databases">
        <title>Fulvivirga kasyanovii gen. nov., sp nov., a novel member of the phylum Bacteroidetes isolated from seawater in a mussel farm.</title>
        <authorList>
            <person name="Zhao L.-H."/>
            <person name="Wang Z.-J."/>
        </authorList>
    </citation>
    <scope>NUCLEOTIDE SEQUENCE</scope>
    <source>
        <strain evidence="3">2943</strain>
    </source>
</reference>
<feature type="chain" id="PRO_5036989931" evidence="1">
    <location>
        <begin position="24"/>
        <end position="467"/>
    </location>
</feature>
<dbReference type="PROSITE" id="PS50106">
    <property type="entry name" value="PDZ"/>
    <property type="match status" value="1"/>
</dbReference>
<dbReference type="SUPFAM" id="SSF52096">
    <property type="entry name" value="ClpP/crotonase"/>
    <property type="match status" value="1"/>
</dbReference>
<dbReference type="GO" id="GO:0030288">
    <property type="term" value="C:outer membrane-bounded periplasmic space"/>
    <property type="evidence" value="ECO:0007669"/>
    <property type="project" value="TreeGrafter"/>
</dbReference>
<dbReference type="Pfam" id="PF03572">
    <property type="entry name" value="Peptidase_S41"/>
    <property type="match status" value="1"/>
</dbReference>
<dbReference type="GO" id="GO:0007165">
    <property type="term" value="P:signal transduction"/>
    <property type="evidence" value="ECO:0007669"/>
    <property type="project" value="TreeGrafter"/>
</dbReference>
<dbReference type="InterPro" id="IPR029045">
    <property type="entry name" value="ClpP/crotonase-like_dom_sf"/>
</dbReference>
<organism evidence="3 4">
    <name type="scientific">Fulvivirga sediminis</name>
    <dbReference type="NCBI Taxonomy" id="2803949"/>
    <lineage>
        <taxon>Bacteria</taxon>
        <taxon>Pseudomonadati</taxon>
        <taxon>Bacteroidota</taxon>
        <taxon>Cytophagia</taxon>
        <taxon>Cytophagales</taxon>
        <taxon>Fulvivirgaceae</taxon>
        <taxon>Fulvivirga</taxon>
    </lineage>
</organism>
<dbReference type="Pfam" id="PF17820">
    <property type="entry name" value="PDZ_6"/>
    <property type="match status" value="1"/>
</dbReference>
<evidence type="ECO:0000256" key="1">
    <source>
        <dbReference type="SAM" id="SignalP"/>
    </source>
</evidence>
<evidence type="ECO:0000259" key="2">
    <source>
        <dbReference type="PROSITE" id="PS50106"/>
    </source>
</evidence>
<evidence type="ECO:0000313" key="4">
    <source>
        <dbReference type="Proteomes" id="UP000659388"/>
    </source>
</evidence>
<feature type="signal peptide" evidence="1">
    <location>
        <begin position="1"/>
        <end position="23"/>
    </location>
</feature>
<dbReference type="Proteomes" id="UP000659388">
    <property type="component" value="Unassembled WGS sequence"/>
</dbReference>
<dbReference type="GO" id="GO:0008236">
    <property type="term" value="F:serine-type peptidase activity"/>
    <property type="evidence" value="ECO:0007669"/>
    <property type="project" value="InterPro"/>
</dbReference>
<dbReference type="Gene3D" id="3.30.750.170">
    <property type="match status" value="1"/>
</dbReference>
<dbReference type="EMBL" id="JAESIY010000002">
    <property type="protein sequence ID" value="MBL3655275.1"/>
    <property type="molecule type" value="Genomic_DNA"/>
</dbReference>